<comment type="caution">
    <text evidence="1">The sequence shown here is derived from an EMBL/GenBank/DDBJ whole genome shotgun (WGS) entry which is preliminary data.</text>
</comment>
<accession>A0ABU3DWG3</accession>
<keyword evidence="2" id="KW-1185">Reference proteome</keyword>
<dbReference type="Proteomes" id="UP001253848">
    <property type="component" value="Unassembled WGS sequence"/>
</dbReference>
<dbReference type="EMBL" id="JAVRHN010000017">
    <property type="protein sequence ID" value="MDT0688057.1"/>
    <property type="molecule type" value="Genomic_DNA"/>
</dbReference>
<evidence type="ECO:0000313" key="1">
    <source>
        <dbReference type="EMBL" id="MDT0688057.1"/>
    </source>
</evidence>
<name>A0ABU3DWG3_9FLAO</name>
<evidence type="ECO:0000313" key="2">
    <source>
        <dbReference type="Proteomes" id="UP001253848"/>
    </source>
</evidence>
<dbReference type="RefSeq" id="WP_311501320.1">
    <property type="nucleotide sequence ID" value="NZ_JAVRHN010000017.1"/>
</dbReference>
<gene>
    <name evidence="1" type="ORF">RM541_16950</name>
</gene>
<organism evidence="1 2">
    <name type="scientific">Autumnicola psychrophila</name>
    <dbReference type="NCBI Taxonomy" id="3075592"/>
    <lineage>
        <taxon>Bacteria</taxon>
        <taxon>Pseudomonadati</taxon>
        <taxon>Bacteroidota</taxon>
        <taxon>Flavobacteriia</taxon>
        <taxon>Flavobacteriales</taxon>
        <taxon>Flavobacteriaceae</taxon>
        <taxon>Autumnicola</taxon>
    </lineage>
</organism>
<protein>
    <submittedName>
        <fullName evidence="1">Uncharacterized protein</fullName>
    </submittedName>
</protein>
<reference evidence="1 2" key="1">
    <citation type="submission" date="2023-09" db="EMBL/GenBank/DDBJ databases">
        <authorList>
            <person name="Rey-Velasco X."/>
        </authorList>
    </citation>
    <scope>NUCLEOTIDE SEQUENCE [LARGE SCALE GENOMIC DNA]</scope>
    <source>
        <strain evidence="1 2">F225</strain>
    </source>
</reference>
<sequence>METEAGILGFRLIYAEKFYIQNYLQGYNGSVLHWYNHDSQ</sequence>
<proteinExistence type="predicted"/>